<dbReference type="InterPro" id="IPR029962">
    <property type="entry name" value="TBL"/>
</dbReference>
<evidence type="ECO:0000256" key="7">
    <source>
        <dbReference type="ARBA" id="ARBA00023136"/>
    </source>
</evidence>
<evidence type="ECO:0000256" key="2">
    <source>
        <dbReference type="ARBA" id="ARBA00007727"/>
    </source>
</evidence>
<gene>
    <name evidence="10" type="ORF">ZIOFF_037411</name>
</gene>
<comment type="similarity">
    <text evidence="2">Belongs to the PC-esterase family. TBL subfamily.</text>
</comment>
<keyword evidence="7" id="KW-0472">Membrane</keyword>
<evidence type="ECO:0000259" key="8">
    <source>
        <dbReference type="Pfam" id="PF13839"/>
    </source>
</evidence>
<keyword evidence="3" id="KW-0812">Transmembrane</keyword>
<evidence type="ECO:0000256" key="3">
    <source>
        <dbReference type="ARBA" id="ARBA00022692"/>
    </source>
</evidence>
<feature type="domain" description="Trichome birefringence-like N-terminal" evidence="9">
    <location>
        <begin position="94"/>
        <end position="145"/>
    </location>
</feature>
<dbReference type="GO" id="GO:1990538">
    <property type="term" value="F:xylan O-acetyltransferase activity"/>
    <property type="evidence" value="ECO:0007669"/>
    <property type="project" value="UniProtKB-ARBA"/>
</dbReference>
<comment type="subcellular location">
    <subcellularLocation>
        <location evidence="1">Golgi apparatus membrane</location>
        <topology evidence="1">Single-pass type II membrane protein</topology>
    </subcellularLocation>
</comment>
<dbReference type="PANTHER" id="PTHR32285">
    <property type="entry name" value="PROTEIN TRICHOME BIREFRINGENCE-LIKE 9-RELATED"/>
    <property type="match status" value="1"/>
</dbReference>
<evidence type="ECO:0008006" key="12">
    <source>
        <dbReference type="Google" id="ProtNLM"/>
    </source>
</evidence>
<feature type="domain" description="Trichome birefringence-like C-terminal" evidence="8">
    <location>
        <begin position="146"/>
        <end position="175"/>
    </location>
</feature>
<keyword evidence="6" id="KW-0333">Golgi apparatus</keyword>
<evidence type="ECO:0000313" key="10">
    <source>
        <dbReference type="EMBL" id="KAG6505063.1"/>
    </source>
</evidence>
<dbReference type="Pfam" id="PF13839">
    <property type="entry name" value="PC-Esterase"/>
    <property type="match status" value="2"/>
</dbReference>
<sequence length="321" mass="37285">MEYYFSSLPPPLFSRRWLILSLTALLGYLLLCFTLHRMFPAPNAIAIASLSFPRPQGELDWTPLPPAPQVSHLAPTANFPGNGSGEESAEEKYNLFEGRWVHDPRRYPLYRSQRCPFLSDQVSCQRSGRPDSDYERWRWQPNGCDLPRFNGSEMLERWRGKRVVGDSLNRNMWESDDLHALLGGSPDARLRQEPQRRAQALPSLGIYLKENLQWCYNQTRPFSDNEGYLQLFPKSMVKLEERTLLRMRTPERYLIVTKLSEFRRDAHTGVYTKRQGKSLTPEQRKEPKRFADCSHWCLAGLPDTWNELLFASLLETSFPAS</sequence>
<evidence type="ECO:0000256" key="4">
    <source>
        <dbReference type="ARBA" id="ARBA00022968"/>
    </source>
</evidence>
<evidence type="ECO:0000256" key="6">
    <source>
        <dbReference type="ARBA" id="ARBA00023034"/>
    </source>
</evidence>
<accession>A0A8J5GQQ4</accession>
<dbReference type="AlphaFoldDB" id="A0A8J5GQQ4"/>
<dbReference type="GO" id="GO:0000139">
    <property type="term" value="C:Golgi membrane"/>
    <property type="evidence" value="ECO:0007669"/>
    <property type="project" value="UniProtKB-SubCell"/>
</dbReference>
<evidence type="ECO:0000256" key="1">
    <source>
        <dbReference type="ARBA" id="ARBA00004323"/>
    </source>
</evidence>
<reference evidence="10 11" key="1">
    <citation type="submission" date="2020-08" db="EMBL/GenBank/DDBJ databases">
        <title>Plant Genome Project.</title>
        <authorList>
            <person name="Zhang R.-G."/>
        </authorList>
    </citation>
    <scope>NUCLEOTIDE SEQUENCE [LARGE SCALE GENOMIC DNA]</scope>
    <source>
        <tissue evidence="10">Rhizome</tissue>
    </source>
</reference>
<evidence type="ECO:0000256" key="5">
    <source>
        <dbReference type="ARBA" id="ARBA00022989"/>
    </source>
</evidence>
<keyword evidence="4" id="KW-0735">Signal-anchor</keyword>
<feature type="domain" description="Trichome birefringence-like C-terminal" evidence="8">
    <location>
        <begin position="214"/>
        <end position="311"/>
    </location>
</feature>
<dbReference type="InterPro" id="IPR025846">
    <property type="entry name" value="TBL_N"/>
</dbReference>
<keyword evidence="11" id="KW-1185">Reference proteome</keyword>
<evidence type="ECO:0000313" key="11">
    <source>
        <dbReference type="Proteomes" id="UP000734854"/>
    </source>
</evidence>
<proteinExistence type="inferred from homology"/>
<name>A0A8J5GQQ4_ZINOF</name>
<dbReference type="Pfam" id="PF14416">
    <property type="entry name" value="PMR5N"/>
    <property type="match status" value="1"/>
</dbReference>
<protein>
    <recommendedName>
        <fullName evidence="12">Trichome birefringence-like N-terminal domain-containing protein</fullName>
    </recommendedName>
</protein>
<organism evidence="10 11">
    <name type="scientific">Zingiber officinale</name>
    <name type="common">Ginger</name>
    <name type="synonym">Amomum zingiber</name>
    <dbReference type="NCBI Taxonomy" id="94328"/>
    <lineage>
        <taxon>Eukaryota</taxon>
        <taxon>Viridiplantae</taxon>
        <taxon>Streptophyta</taxon>
        <taxon>Embryophyta</taxon>
        <taxon>Tracheophyta</taxon>
        <taxon>Spermatophyta</taxon>
        <taxon>Magnoliopsida</taxon>
        <taxon>Liliopsida</taxon>
        <taxon>Zingiberales</taxon>
        <taxon>Zingiberaceae</taxon>
        <taxon>Zingiber</taxon>
    </lineage>
</organism>
<dbReference type="PANTHER" id="PTHR32285:SF38">
    <property type="entry name" value="OS01G0614300 PROTEIN"/>
    <property type="match status" value="1"/>
</dbReference>
<comment type="caution">
    <text evidence="10">The sequence shown here is derived from an EMBL/GenBank/DDBJ whole genome shotgun (WGS) entry which is preliminary data.</text>
</comment>
<dbReference type="InterPro" id="IPR026057">
    <property type="entry name" value="TBL_C"/>
</dbReference>
<dbReference type="Proteomes" id="UP000734854">
    <property type="component" value="Unassembled WGS sequence"/>
</dbReference>
<keyword evidence="5" id="KW-1133">Transmembrane helix</keyword>
<evidence type="ECO:0000259" key="9">
    <source>
        <dbReference type="Pfam" id="PF14416"/>
    </source>
</evidence>
<dbReference type="EMBL" id="JACMSC010000010">
    <property type="protein sequence ID" value="KAG6505063.1"/>
    <property type="molecule type" value="Genomic_DNA"/>
</dbReference>